<reference evidence="2" key="2">
    <citation type="journal article" date="2018" name="Environ. Sci. Technol.">
        <title>The Toxicogenome of Hyalella azteca: A Model for Sediment Ecotoxicology and Evolutionary Toxicology.</title>
        <authorList>
            <person name="Poynton H.C."/>
            <person name="Hasenbein S."/>
            <person name="Benoit J.B."/>
            <person name="Sepulveda M.S."/>
            <person name="Poelchau M.F."/>
            <person name="Hughes D.S.T."/>
            <person name="Murali S.C."/>
            <person name="Chen S."/>
            <person name="Glastad K.M."/>
            <person name="Goodisman M.A.D."/>
            <person name="Werren J.H."/>
            <person name="Vineis J.H."/>
            <person name="Bowen J.L."/>
            <person name="Friedrich M."/>
            <person name="Jones J."/>
            <person name="Robertson H.M."/>
            <person name="Feyereisen R."/>
            <person name="Mechler-Hickson A."/>
            <person name="Mathers N."/>
            <person name="Lee C.E."/>
            <person name="Colbourne J.K."/>
            <person name="Biales A."/>
            <person name="Johnston J.S."/>
            <person name="Wellborn G.A."/>
            <person name="Rosendale A.J."/>
            <person name="Cridge A.G."/>
            <person name="Munoz-Torres M.C."/>
            <person name="Bain P.A."/>
            <person name="Manny A.R."/>
            <person name="Major K.M."/>
            <person name="Lambert F.N."/>
            <person name="Vulpe C.D."/>
            <person name="Tuck P."/>
            <person name="Blalock B.J."/>
            <person name="Lin Y.Y."/>
            <person name="Smith M.E."/>
            <person name="Ochoa-Acuna H."/>
            <person name="Chen M.M."/>
            <person name="Childers C.P."/>
            <person name="Qu J."/>
            <person name="Dugan S."/>
            <person name="Lee S.L."/>
            <person name="Chao H."/>
            <person name="Dinh H."/>
            <person name="Han Y."/>
            <person name="Doddapaneni H."/>
            <person name="Worley K.C."/>
            <person name="Muzny D.M."/>
            <person name="Gibbs R.A."/>
            <person name="Richards S."/>
        </authorList>
    </citation>
    <scope>NUCLEOTIDE SEQUENCE</scope>
    <source>
        <strain evidence="2">HAZT.00-mixed</strain>
        <tissue evidence="2">Whole organism</tissue>
    </source>
</reference>
<comment type="caution">
    <text evidence="2">The sequence shown here is derived from an EMBL/GenBank/DDBJ whole genome shotgun (WGS) entry which is preliminary data.</text>
</comment>
<name>A0A6A0HDF6_HYAAZ</name>
<feature type="compositionally biased region" description="Basic residues" evidence="1">
    <location>
        <begin position="220"/>
        <end position="231"/>
    </location>
</feature>
<dbReference type="AlphaFoldDB" id="A0A6A0HDF6"/>
<proteinExistence type="predicted"/>
<sequence>MVGPPQHHMDGPPQHHMDGPPQHRMDGPSQHLMDGPPQHLMDGPPQHLMDGPPQHRKDGLPLHSMNGPPERYMDGPSQHRMDDPLEYDMDGPPGHQIYGTLEYHMDGPPEHQMDDSLEYNMDGPEHYMDGQPRYHMNGPSRHYMDCSPLYNRNGPLYLGAEERNFSGDHSSHRIECSDMSNRHRMTYKPRMANPPRMDNPLFEASFGENTHSNRYNRPMRPIRQHGFRNGHHTPYFLPEPAARKRTTGSDPSRVEGGHLLHQDSSVTTFYKKLPVRDRLSFRSVSHGRHTSRSHDLTASADLGSSGSKLCNYSQSISVSSENPSFRFSLIPSTIKREHEEGIHSRSAAVDEKQRPDSAQRWLSHCKEEFDELWGESPLSLNGSSSFH</sequence>
<organism evidence="2">
    <name type="scientific">Hyalella azteca</name>
    <name type="common">Amphipod</name>
    <dbReference type="NCBI Taxonomy" id="294128"/>
    <lineage>
        <taxon>Eukaryota</taxon>
        <taxon>Metazoa</taxon>
        <taxon>Ecdysozoa</taxon>
        <taxon>Arthropoda</taxon>
        <taxon>Crustacea</taxon>
        <taxon>Multicrustacea</taxon>
        <taxon>Malacostraca</taxon>
        <taxon>Eumalacostraca</taxon>
        <taxon>Peracarida</taxon>
        <taxon>Amphipoda</taxon>
        <taxon>Senticaudata</taxon>
        <taxon>Talitrida</taxon>
        <taxon>Talitroidea</taxon>
        <taxon>Hyalellidae</taxon>
        <taxon>Hyalella</taxon>
    </lineage>
</organism>
<evidence type="ECO:0000256" key="1">
    <source>
        <dbReference type="SAM" id="MobiDB-lite"/>
    </source>
</evidence>
<feature type="compositionally biased region" description="Basic and acidic residues" evidence="1">
    <location>
        <begin position="7"/>
        <end position="26"/>
    </location>
</feature>
<feature type="region of interest" description="Disordered" evidence="1">
    <location>
        <begin position="1"/>
        <end position="68"/>
    </location>
</feature>
<dbReference type="Proteomes" id="UP000711488">
    <property type="component" value="Unassembled WGS sequence"/>
</dbReference>
<gene>
    <name evidence="2" type="ORF">HAZT_HAZT003003</name>
</gene>
<reference evidence="2" key="1">
    <citation type="submission" date="2014-08" db="EMBL/GenBank/DDBJ databases">
        <authorList>
            <person name="Murali S."/>
            <person name="Richards S."/>
            <person name="Bandaranaike D."/>
            <person name="Bellair M."/>
            <person name="Blankenburg K."/>
            <person name="Chao H."/>
            <person name="Dinh H."/>
            <person name="Doddapaneni H."/>
            <person name="Dugan-Rocha S."/>
            <person name="Elkadiri S."/>
            <person name="Gnanaolivu R."/>
            <person name="Hughes D."/>
            <person name="Lee S."/>
            <person name="Li M."/>
            <person name="Ming W."/>
            <person name="Munidasa M."/>
            <person name="Muniz J."/>
            <person name="Nguyen L."/>
            <person name="Osuji N."/>
            <person name="Pu L.-L."/>
            <person name="Puazo M."/>
            <person name="Skinner E."/>
            <person name="Qu C."/>
            <person name="Quiroz J."/>
            <person name="Raj R."/>
            <person name="Weissenberger G."/>
            <person name="Xin Y."/>
            <person name="Zou X."/>
            <person name="Han Y."/>
            <person name="Worley K."/>
            <person name="Muzny D."/>
            <person name="Gibbs R."/>
        </authorList>
    </citation>
    <scope>NUCLEOTIDE SEQUENCE</scope>
    <source>
        <strain evidence="2">HAZT.00-mixed</strain>
        <tissue evidence="2">Whole organism</tissue>
    </source>
</reference>
<protein>
    <submittedName>
        <fullName evidence="2">Uncharacterized protein</fullName>
    </submittedName>
</protein>
<accession>A0A6A0HDF6</accession>
<reference evidence="2" key="3">
    <citation type="submission" date="2019-06" db="EMBL/GenBank/DDBJ databases">
        <authorList>
            <person name="Poynton C."/>
            <person name="Hasenbein S."/>
            <person name="Benoit J.B."/>
            <person name="Sepulveda M.S."/>
            <person name="Poelchau M.F."/>
            <person name="Murali S.C."/>
            <person name="Chen S."/>
            <person name="Glastad K.M."/>
            <person name="Werren J.H."/>
            <person name="Vineis J.H."/>
            <person name="Bowen J.L."/>
            <person name="Friedrich M."/>
            <person name="Jones J."/>
            <person name="Robertson H.M."/>
            <person name="Feyereisen R."/>
            <person name="Mechler-Hickson A."/>
            <person name="Mathers N."/>
            <person name="Lee C.E."/>
            <person name="Colbourne J.K."/>
            <person name="Biales A."/>
            <person name="Johnston J.S."/>
            <person name="Wellborn G.A."/>
            <person name="Rosendale A.J."/>
            <person name="Cridge A.G."/>
            <person name="Munoz-Torres M.C."/>
            <person name="Bain P.A."/>
            <person name="Manny A.R."/>
            <person name="Major K.M."/>
            <person name="Lambert F.N."/>
            <person name="Vulpe C.D."/>
            <person name="Tuck P."/>
            <person name="Blalock B.J."/>
            <person name="Lin Y.-Y."/>
            <person name="Smith M.E."/>
            <person name="Ochoa-Acuna H."/>
            <person name="Chen M.-J.M."/>
            <person name="Childers C.P."/>
            <person name="Qu J."/>
            <person name="Dugan S."/>
            <person name="Lee S.L."/>
            <person name="Chao H."/>
            <person name="Dinh H."/>
            <person name="Han Y."/>
            <person name="Doddapaneni H."/>
            <person name="Worley K.C."/>
            <person name="Muzny D.M."/>
            <person name="Gibbs R.A."/>
            <person name="Richards S."/>
        </authorList>
    </citation>
    <scope>NUCLEOTIDE SEQUENCE</scope>
    <source>
        <strain evidence="2">HAZT.00-mixed</strain>
        <tissue evidence="2">Whole organism</tissue>
    </source>
</reference>
<dbReference type="EMBL" id="JQDR03000624">
    <property type="protein sequence ID" value="KAA0203826.1"/>
    <property type="molecule type" value="Genomic_DNA"/>
</dbReference>
<feature type="region of interest" description="Disordered" evidence="1">
    <location>
        <begin position="209"/>
        <end position="258"/>
    </location>
</feature>
<evidence type="ECO:0000313" key="2">
    <source>
        <dbReference type="EMBL" id="KAA0203826.1"/>
    </source>
</evidence>